<dbReference type="GeneID" id="71986395"/>
<keyword evidence="4" id="KW-1185">Reference proteome</keyword>
<feature type="transmembrane region" description="Helical" evidence="2">
    <location>
        <begin position="493"/>
        <end position="515"/>
    </location>
</feature>
<feature type="compositionally biased region" description="Basic residues" evidence="1">
    <location>
        <begin position="27"/>
        <end position="40"/>
    </location>
</feature>
<organism evidence="3 4">
    <name type="scientific">Passalora fulva</name>
    <name type="common">Tomato leaf mold</name>
    <name type="synonym">Cladosporium fulvum</name>
    <dbReference type="NCBI Taxonomy" id="5499"/>
    <lineage>
        <taxon>Eukaryota</taxon>
        <taxon>Fungi</taxon>
        <taxon>Dikarya</taxon>
        <taxon>Ascomycota</taxon>
        <taxon>Pezizomycotina</taxon>
        <taxon>Dothideomycetes</taxon>
        <taxon>Dothideomycetidae</taxon>
        <taxon>Mycosphaerellales</taxon>
        <taxon>Mycosphaerellaceae</taxon>
        <taxon>Fulvia</taxon>
    </lineage>
</organism>
<feature type="compositionally biased region" description="Basic and acidic residues" evidence="1">
    <location>
        <begin position="17"/>
        <end position="26"/>
    </location>
</feature>
<keyword evidence="2" id="KW-1133">Transmembrane helix</keyword>
<feature type="transmembrane region" description="Helical" evidence="2">
    <location>
        <begin position="86"/>
        <end position="107"/>
    </location>
</feature>
<feature type="compositionally biased region" description="Polar residues" evidence="1">
    <location>
        <begin position="1"/>
        <end position="11"/>
    </location>
</feature>
<evidence type="ECO:0000313" key="3">
    <source>
        <dbReference type="EMBL" id="UJO17666.1"/>
    </source>
</evidence>
<accession>A0A9Q8LHS3</accession>
<dbReference type="AlphaFoldDB" id="A0A9Q8LHS3"/>
<dbReference type="RefSeq" id="XP_047762032.1">
    <property type="nucleotide sequence ID" value="XM_047905665.1"/>
</dbReference>
<dbReference type="KEGG" id="ffu:CLAFUR5_06517"/>
<feature type="region of interest" description="Disordered" evidence="1">
    <location>
        <begin position="1"/>
        <end position="40"/>
    </location>
</feature>
<feature type="transmembrane region" description="Helical" evidence="2">
    <location>
        <begin position="148"/>
        <end position="170"/>
    </location>
</feature>
<protein>
    <submittedName>
        <fullName evidence="3">Uncharacterized protein</fullName>
    </submittedName>
</protein>
<evidence type="ECO:0000313" key="4">
    <source>
        <dbReference type="Proteomes" id="UP000756132"/>
    </source>
</evidence>
<reference evidence="3" key="2">
    <citation type="journal article" date="2022" name="Microb. Genom.">
        <title>A chromosome-scale genome assembly of the tomato pathogen Cladosporium fulvum reveals a compartmentalized genome architecture and the presence of a dispensable chromosome.</title>
        <authorList>
            <person name="Zaccaron A.Z."/>
            <person name="Chen L.H."/>
            <person name="Samaras A."/>
            <person name="Stergiopoulos I."/>
        </authorList>
    </citation>
    <scope>NUCLEOTIDE SEQUENCE</scope>
    <source>
        <strain evidence="3">Race5_Kim</strain>
    </source>
</reference>
<proteinExistence type="predicted"/>
<keyword evidence="2" id="KW-0472">Membrane</keyword>
<feature type="transmembrane region" description="Helical" evidence="2">
    <location>
        <begin position="43"/>
        <end position="66"/>
    </location>
</feature>
<dbReference type="PANTHER" id="PTHR35041:SF6">
    <property type="entry name" value="FORMYLMETHIONINE DEFORMYLASE-LIKE PROTEIN-RELATED"/>
    <property type="match status" value="1"/>
</dbReference>
<name>A0A9Q8LHS3_PASFU</name>
<dbReference type="EMBL" id="CP090167">
    <property type="protein sequence ID" value="UJO17666.1"/>
    <property type="molecule type" value="Genomic_DNA"/>
</dbReference>
<reference evidence="3" key="1">
    <citation type="submission" date="2021-12" db="EMBL/GenBank/DDBJ databases">
        <authorList>
            <person name="Zaccaron A."/>
            <person name="Stergiopoulos I."/>
        </authorList>
    </citation>
    <scope>NUCLEOTIDE SEQUENCE</scope>
    <source>
        <strain evidence="3">Race5_Kim</strain>
    </source>
</reference>
<gene>
    <name evidence="3" type="ORF">CLAFUR5_06517</name>
</gene>
<dbReference type="OMA" id="CPELWNS"/>
<evidence type="ECO:0000256" key="2">
    <source>
        <dbReference type="SAM" id="Phobius"/>
    </source>
</evidence>
<dbReference type="OrthoDB" id="5322539at2759"/>
<dbReference type="PANTHER" id="PTHR35041">
    <property type="entry name" value="MEDIATOR OF RNA POLYMERASE II TRANSCRIPTION SUBUNIT 1"/>
    <property type="match status" value="1"/>
</dbReference>
<dbReference type="Proteomes" id="UP000756132">
    <property type="component" value="Chromosome 5"/>
</dbReference>
<evidence type="ECO:0000256" key="1">
    <source>
        <dbReference type="SAM" id="MobiDB-lite"/>
    </source>
</evidence>
<keyword evidence="2" id="KW-0812">Transmembrane</keyword>
<sequence length="585" mass="63930">MAHLSDSSSAKGSYAKVSRDHIPEQHPRKHHDSRNGRGKSWKAPATMLSALTLGLVLALAQHFTYVSLDGKPVASISVSQAWVSRISTGLAFAVKVAFTICVGAAFIQHQWMRLRESPFKVVDVDTITSALGNLFCLFESTVWLRYPVLTLMAVVSWILPLSAVVTPGALSVEGVQNVTTTPMQVAQPVYNFTNYGMRASGGGTYEISEDARLTRLLTNTASAQTPVQLASSFQNQTYGIHFDGPALRCSSANDSVIRNLTGRYGFTSGPGDFMNFAAWVPGGDPSDYAQSSSTSSVSARTVDVASPDAARIFVMTNIGGWNNTLNFSTSYNTTRSATVVNVTECLLYNATYEVEFSFRYPNQTRNVEITKWINPVSSGVFGPGGEGAPFSQKDPEELSYLAMMSALGRLLLGQSTRSHYGYIIRTRTNWDMLSIDWASGQAVEVGLEQLFQNFTLSLLSDSGLIKNSTTADQVPVQIETWPITYVYRRADLFIPYGLSLLAALLCSALGMRAFLVNDASYSNIYSTYLRATNNARIDRYIDDSDTGHDPLPKSFGAVTINLTEHKVDYDQLDTMGIGDNRSQNS</sequence>